<accession>A0ABR4P5B6</accession>
<evidence type="ECO:0000256" key="1">
    <source>
        <dbReference type="SAM" id="Coils"/>
    </source>
</evidence>
<dbReference type="PROSITE" id="PS50112">
    <property type="entry name" value="PAS"/>
    <property type="match status" value="1"/>
</dbReference>
<dbReference type="InterPro" id="IPR000014">
    <property type="entry name" value="PAS"/>
</dbReference>
<dbReference type="SUPFAM" id="SSF55785">
    <property type="entry name" value="PYP-like sensor domain (PAS domain)"/>
    <property type="match status" value="1"/>
</dbReference>
<evidence type="ECO:0000259" key="2">
    <source>
        <dbReference type="PROSITE" id="PS50112"/>
    </source>
</evidence>
<dbReference type="InterPro" id="IPR013655">
    <property type="entry name" value="PAS_fold_3"/>
</dbReference>
<gene>
    <name evidence="3" type="ORF">PVAG01_10168</name>
</gene>
<organism evidence="3 4">
    <name type="scientific">Phlyctema vagabunda</name>
    <dbReference type="NCBI Taxonomy" id="108571"/>
    <lineage>
        <taxon>Eukaryota</taxon>
        <taxon>Fungi</taxon>
        <taxon>Dikarya</taxon>
        <taxon>Ascomycota</taxon>
        <taxon>Pezizomycotina</taxon>
        <taxon>Leotiomycetes</taxon>
        <taxon>Helotiales</taxon>
        <taxon>Dermateaceae</taxon>
        <taxon>Phlyctema</taxon>
    </lineage>
</organism>
<comment type="caution">
    <text evidence="3">The sequence shown here is derived from an EMBL/GenBank/DDBJ whole genome shotgun (WGS) entry which is preliminary data.</text>
</comment>
<evidence type="ECO:0000313" key="3">
    <source>
        <dbReference type="EMBL" id="KAL3418452.1"/>
    </source>
</evidence>
<keyword evidence="1" id="KW-0175">Coiled coil</keyword>
<keyword evidence="4" id="KW-1185">Reference proteome</keyword>
<feature type="coiled-coil region" evidence="1">
    <location>
        <begin position="246"/>
        <end position="273"/>
    </location>
</feature>
<dbReference type="SMART" id="SM00091">
    <property type="entry name" value="PAS"/>
    <property type="match status" value="1"/>
</dbReference>
<dbReference type="EMBL" id="JBFCZG010000009">
    <property type="protein sequence ID" value="KAL3418452.1"/>
    <property type="molecule type" value="Genomic_DNA"/>
</dbReference>
<dbReference type="Proteomes" id="UP001629113">
    <property type="component" value="Unassembled WGS sequence"/>
</dbReference>
<proteinExistence type="predicted"/>
<dbReference type="NCBIfam" id="TIGR00229">
    <property type="entry name" value="sensory_box"/>
    <property type="match status" value="1"/>
</dbReference>
<dbReference type="InterPro" id="IPR035965">
    <property type="entry name" value="PAS-like_dom_sf"/>
</dbReference>
<protein>
    <submittedName>
        <fullName evidence="3">Cutinase gene palindrome-binding protein</fullName>
    </submittedName>
</protein>
<sequence>MGGLQHTFSASIAINGHESSLTSKLANGLLGDDYDALPISVNANLYDRTHPKSYSQMGASLNGNERMDEMVAAGRNSTDIHMSDASTGLLPIGIGGQSTIGGGSTLAEFTKTRNWPQCIMEELKDFLCILTTDGQILYLSPCSNVLTGYSQDELVGEFIVDFIHPDDSGIFVGEFNESIATGNPLRLFYRFRKKDDDYTIFECHGHPHLTSEASAFGPNNAAGFCGGFFMIARPYPTKSAVLLDSFLEHKIENERLTKRINDLKREEAEEARDA</sequence>
<name>A0ABR4P5B6_9HELO</name>
<reference evidence="3 4" key="1">
    <citation type="submission" date="2024-06" db="EMBL/GenBank/DDBJ databases">
        <title>Complete genome of Phlyctema vagabunda strain 19-DSS-EL-015.</title>
        <authorList>
            <person name="Fiorenzani C."/>
        </authorList>
    </citation>
    <scope>NUCLEOTIDE SEQUENCE [LARGE SCALE GENOMIC DNA]</scope>
    <source>
        <strain evidence="3 4">19-DSS-EL-015</strain>
    </source>
</reference>
<evidence type="ECO:0000313" key="4">
    <source>
        <dbReference type="Proteomes" id="UP001629113"/>
    </source>
</evidence>
<dbReference type="Pfam" id="PF08447">
    <property type="entry name" value="PAS_3"/>
    <property type="match status" value="1"/>
</dbReference>
<feature type="domain" description="PAS" evidence="2">
    <location>
        <begin position="119"/>
        <end position="182"/>
    </location>
</feature>
<dbReference type="Gene3D" id="3.30.450.20">
    <property type="entry name" value="PAS domain"/>
    <property type="match status" value="1"/>
</dbReference>
<dbReference type="CDD" id="cd00130">
    <property type="entry name" value="PAS"/>
    <property type="match status" value="1"/>
</dbReference>